<organism evidence="1 2">
    <name type="scientific">Legionella erythra</name>
    <dbReference type="NCBI Taxonomy" id="448"/>
    <lineage>
        <taxon>Bacteria</taxon>
        <taxon>Pseudomonadati</taxon>
        <taxon>Pseudomonadota</taxon>
        <taxon>Gammaproteobacteria</taxon>
        <taxon>Legionellales</taxon>
        <taxon>Legionellaceae</taxon>
        <taxon>Legionella</taxon>
    </lineage>
</organism>
<accession>A0A0W0TPU1</accession>
<proteinExistence type="predicted"/>
<protein>
    <submittedName>
        <fullName evidence="1">Uncharacterized protein</fullName>
    </submittedName>
</protein>
<dbReference type="PATRIC" id="fig|448.7.peg.1500"/>
<name>A0A0W0TPU1_LEGER</name>
<gene>
    <name evidence="1" type="ORF">Lery_1435</name>
</gene>
<dbReference type="AlphaFoldDB" id="A0A0W0TPU1"/>
<dbReference type="RefSeq" id="WP_131751061.1">
    <property type="nucleotide sequence ID" value="NZ_CAAAHY010000015.1"/>
</dbReference>
<dbReference type="Proteomes" id="UP000054773">
    <property type="component" value="Unassembled WGS sequence"/>
</dbReference>
<dbReference type="OrthoDB" id="5639726at2"/>
<dbReference type="EMBL" id="LNYA01000024">
    <property type="protein sequence ID" value="KTC97596.1"/>
    <property type="molecule type" value="Genomic_DNA"/>
</dbReference>
<comment type="caution">
    <text evidence="1">The sequence shown here is derived from an EMBL/GenBank/DDBJ whole genome shotgun (WGS) entry which is preliminary data.</text>
</comment>
<dbReference type="STRING" id="448.Lery_1435"/>
<reference evidence="1 2" key="1">
    <citation type="submission" date="2015-11" db="EMBL/GenBank/DDBJ databases">
        <title>Genomic analysis of 38 Legionella species identifies large and diverse effector repertoires.</title>
        <authorList>
            <person name="Burstein D."/>
            <person name="Amaro F."/>
            <person name="Zusman T."/>
            <person name="Lifshitz Z."/>
            <person name="Cohen O."/>
            <person name="Gilbert J.A."/>
            <person name="Pupko T."/>
            <person name="Shuman H.A."/>
            <person name="Segal G."/>
        </authorList>
    </citation>
    <scope>NUCLEOTIDE SEQUENCE [LARGE SCALE GENOMIC DNA]</scope>
    <source>
        <strain evidence="1 2">SE-32A-C8</strain>
    </source>
</reference>
<evidence type="ECO:0000313" key="1">
    <source>
        <dbReference type="EMBL" id="KTC97596.1"/>
    </source>
</evidence>
<keyword evidence="2" id="KW-1185">Reference proteome</keyword>
<evidence type="ECO:0000313" key="2">
    <source>
        <dbReference type="Proteomes" id="UP000054773"/>
    </source>
</evidence>
<sequence>MLHSYYYKDPTGGVYRVRYTPMHKLHDVSELVDGNWRDCPILSQTEDKDIIEAILAPTLAIPEKNGQIKFLLPKQSFDLASIELGVRRGFLTDKLLIKLTPAENPIPEKTEEVRIRFNHHRAATQVRPLSQRVLSAEQRQKLEHHRAKLEKRQFEYRFFSYVVGCLPLGDCFGKGYKKSEKIREINHLLNGEAVDEDVLQQGRTGRILRG</sequence>